<keyword evidence="3" id="KW-1185">Reference proteome</keyword>
<dbReference type="Proteomes" id="UP000318478">
    <property type="component" value="Unassembled WGS sequence"/>
</dbReference>
<dbReference type="GO" id="GO:0019171">
    <property type="term" value="F:(3R)-hydroxyacyl-[acyl-carrier-protein] dehydratase activity"/>
    <property type="evidence" value="ECO:0007669"/>
    <property type="project" value="UniProtKB-EC"/>
</dbReference>
<proteinExistence type="predicted"/>
<keyword evidence="1 2" id="KW-0456">Lyase</keyword>
<dbReference type="InterPro" id="IPR013114">
    <property type="entry name" value="FabA_FabZ"/>
</dbReference>
<accession>A0A5C5XXP0</accession>
<dbReference type="OrthoDB" id="9772788at2"/>
<dbReference type="EC" id="4.2.1.59" evidence="2"/>
<dbReference type="AlphaFoldDB" id="A0A5C5XXP0"/>
<reference evidence="2 3" key="1">
    <citation type="submission" date="2019-02" db="EMBL/GenBank/DDBJ databases">
        <title>Deep-cultivation of Planctomycetes and their phenomic and genomic characterization uncovers novel biology.</title>
        <authorList>
            <person name="Wiegand S."/>
            <person name="Jogler M."/>
            <person name="Boedeker C."/>
            <person name="Pinto D."/>
            <person name="Vollmers J."/>
            <person name="Rivas-Marin E."/>
            <person name="Kohn T."/>
            <person name="Peeters S.H."/>
            <person name="Heuer A."/>
            <person name="Rast P."/>
            <person name="Oberbeckmann S."/>
            <person name="Bunk B."/>
            <person name="Jeske O."/>
            <person name="Meyerdierks A."/>
            <person name="Storesund J.E."/>
            <person name="Kallscheuer N."/>
            <person name="Luecker S."/>
            <person name="Lage O.M."/>
            <person name="Pohl T."/>
            <person name="Merkel B.J."/>
            <person name="Hornburger P."/>
            <person name="Mueller R.-W."/>
            <person name="Bruemmer F."/>
            <person name="Labrenz M."/>
            <person name="Spormann A.M."/>
            <person name="Op Den Camp H."/>
            <person name="Overmann J."/>
            <person name="Amann R."/>
            <person name="Jetten M.S.M."/>
            <person name="Mascher T."/>
            <person name="Medema M.H."/>
            <person name="Devos D.P."/>
            <person name="Kaster A.-K."/>
            <person name="Ovreas L."/>
            <person name="Rohde M."/>
            <person name="Galperin M.Y."/>
            <person name="Jogler C."/>
        </authorList>
    </citation>
    <scope>NUCLEOTIDE SEQUENCE [LARGE SCALE GENOMIC DNA]</scope>
    <source>
        <strain evidence="2 3">Pla123a</strain>
    </source>
</reference>
<evidence type="ECO:0000256" key="1">
    <source>
        <dbReference type="ARBA" id="ARBA00023239"/>
    </source>
</evidence>
<dbReference type="EMBL" id="SJPO01000012">
    <property type="protein sequence ID" value="TWT67710.1"/>
    <property type="molecule type" value="Genomic_DNA"/>
</dbReference>
<dbReference type="PANTHER" id="PTHR30272">
    <property type="entry name" value="3-HYDROXYACYL-[ACYL-CARRIER-PROTEIN] DEHYDRATASE"/>
    <property type="match status" value="1"/>
</dbReference>
<name>A0A5C5XXP0_9BACT</name>
<dbReference type="RefSeq" id="WP_146590678.1">
    <property type="nucleotide sequence ID" value="NZ_SJPO01000012.1"/>
</dbReference>
<gene>
    <name evidence="2" type="primary">fabZ_4</name>
    <name evidence="2" type="ORF">Pla123a_42660</name>
</gene>
<dbReference type="PANTHER" id="PTHR30272:SF1">
    <property type="entry name" value="3-HYDROXYACYL-[ACYL-CARRIER-PROTEIN] DEHYDRATASE"/>
    <property type="match status" value="1"/>
</dbReference>
<dbReference type="Pfam" id="PF07977">
    <property type="entry name" value="FabA"/>
    <property type="match status" value="1"/>
</dbReference>
<evidence type="ECO:0000313" key="2">
    <source>
        <dbReference type="EMBL" id="TWT67710.1"/>
    </source>
</evidence>
<dbReference type="SUPFAM" id="SSF54637">
    <property type="entry name" value="Thioesterase/thiol ester dehydrase-isomerase"/>
    <property type="match status" value="1"/>
</dbReference>
<organism evidence="2 3">
    <name type="scientific">Posidoniimonas polymericola</name>
    <dbReference type="NCBI Taxonomy" id="2528002"/>
    <lineage>
        <taxon>Bacteria</taxon>
        <taxon>Pseudomonadati</taxon>
        <taxon>Planctomycetota</taxon>
        <taxon>Planctomycetia</taxon>
        <taxon>Pirellulales</taxon>
        <taxon>Lacipirellulaceae</taxon>
        <taxon>Posidoniimonas</taxon>
    </lineage>
</organism>
<evidence type="ECO:0000313" key="3">
    <source>
        <dbReference type="Proteomes" id="UP000318478"/>
    </source>
</evidence>
<protein>
    <submittedName>
        <fullName evidence="2">3-hydroxyacyl-[acyl-carrier-protein] dehydratase FabZ</fullName>
        <ecNumber evidence="2">4.2.1.59</ecNumber>
    </submittedName>
</protein>
<dbReference type="CDD" id="cd01288">
    <property type="entry name" value="FabZ"/>
    <property type="match status" value="1"/>
</dbReference>
<dbReference type="InterPro" id="IPR029069">
    <property type="entry name" value="HotDog_dom_sf"/>
</dbReference>
<sequence>MSSEEITNAIPHRPPFLLIDEVTERGENTITCTKTFSGDEFWFAGHYPDFPIMPGVLLCEGAMQAGAVMLSGMLGSETDGKVPVATRANNVQFRQMVRPGDTVEYTVELTERLADAFFMKAKVTNITAGRLACRFEFACTLAEPQ</sequence>
<dbReference type="Gene3D" id="3.10.129.10">
    <property type="entry name" value="Hotdog Thioesterase"/>
    <property type="match status" value="1"/>
</dbReference>
<comment type="caution">
    <text evidence="2">The sequence shown here is derived from an EMBL/GenBank/DDBJ whole genome shotgun (WGS) entry which is preliminary data.</text>
</comment>